<sequence length="56" mass="6867">MGRELSEQPYNSPFRIKWQLRPDRQPLPMKPKHEHYTHPFQRIVKLHSSMELLTKK</sequence>
<proteinExistence type="predicted"/>
<protein>
    <submittedName>
        <fullName evidence="1">Uncharacterized protein</fullName>
    </submittedName>
</protein>
<reference evidence="1" key="1">
    <citation type="submission" date="2018-02" db="EMBL/GenBank/DDBJ databases">
        <title>Rhizophora mucronata_Transcriptome.</title>
        <authorList>
            <person name="Meera S.P."/>
            <person name="Sreeshan A."/>
            <person name="Augustine A."/>
        </authorList>
    </citation>
    <scope>NUCLEOTIDE SEQUENCE</scope>
    <source>
        <tissue evidence="1">Leaf</tissue>
    </source>
</reference>
<accession>A0A2P2NZZ7</accession>
<dbReference type="AlphaFoldDB" id="A0A2P2NZZ7"/>
<evidence type="ECO:0000313" key="1">
    <source>
        <dbReference type="EMBL" id="MBX48060.1"/>
    </source>
</evidence>
<dbReference type="EMBL" id="GGEC01067576">
    <property type="protein sequence ID" value="MBX48060.1"/>
    <property type="molecule type" value="Transcribed_RNA"/>
</dbReference>
<name>A0A2P2NZZ7_RHIMU</name>
<organism evidence="1">
    <name type="scientific">Rhizophora mucronata</name>
    <name type="common">Asiatic mangrove</name>
    <dbReference type="NCBI Taxonomy" id="61149"/>
    <lineage>
        <taxon>Eukaryota</taxon>
        <taxon>Viridiplantae</taxon>
        <taxon>Streptophyta</taxon>
        <taxon>Embryophyta</taxon>
        <taxon>Tracheophyta</taxon>
        <taxon>Spermatophyta</taxon>
        <taxon>Magnoliopsida</taxon>
        <taxon>eudicotyledons</taxon>
        <taxon>Gunneridae</taxon>
        <taxon>Pentapetalae</taxon>
        <taxon>rosids</taxon>
        <taxon>fabids</taxon>
        <taxon>Malpighiales</taxon>
        <taxon>Rhizophoraceae</taxon>
        <taxon>Rhizophora</taxon>
    </lineage>
</organism>